<proteinExistence type="inferred from homology"/>
<protein>
    <submittedName>
        <fullName evidence="2">Enoyl-CoA hydratase-related protein</fullName>
    </submittedName>
</protein>
<reference evidence="2 3" key="1">
    <citation type="submission" date="2022-06" db="EMBL/GenBank/DDBJ databases">
        <title>Paraconexibacter antarcticus.</title>
        <authorList>
            <person name="Kim C.S."/>
        </authorList>
    </citation>
    <scope>NUCLEOTIDE SEQUENCE [LARGE SCALE GENOMIC DNA]</scope>
    <source>
        <strain evidence="2 3">02-257</strain>
    </source>
</reference>
<comment type="similarity">
    <text evidence="1">Belongs to the enoyl-CoA hydratase/isomerase family.</text>
</comment>
<dbReference type="PROSITE" id="PS00166">
    <property type="entry name" value="ENOYL_COA_HYDRATASE"/>
    <property type="match status" value="1"/>
</dbReference>
<dbReference type="PANTHER" id="PTHR43459:SF1">
    <property type="entry name" value="EG:BACN32G11.4 PROTEIN"/>
    <property type="match status" value="1"/>
</dbReference>
<dbReference type="Gene3D" id="3.90.226.10">
    <property type="entry name" value="2-enoyl-CoA Hydratase, Chain A, domain 1"/>
    <property type="match status" value="1"/>
</dbReference>
<evidence type="ECO:0000313" key="3">
    <source>
        <dbReference type="Proteomes" id="UP001056035"/>
    </source>
</evidence>
<evidence type="ECO:0000313" key="2">
    <source>
        <dbReference type="EMBL" id="UTI65245.1"/>
    </source>
</evidence>
<dbReference type="InterPro" id="IPR001753">
    <property type="entry name" value="Enoyl-CoA_hydra/iso"/>
</dbReference>
<evidence type="ECO:0000256" key="1">
    <source>
        <dbReference type="RuleBase" id="RU003707"/>
    </source>
</evidence>
<dbReference type="CDD" id="cd06558">
    <property type="entry name" value="crotonase-like"/>
    <property type="match status" value="1"/>
</dbReference>
<dbReference type="EMBL" id="CP098502">
    <property type="protein sequence ID" value="UTI65245.1"/>
    <property type="molecule type" value="Genomic_DNA"/>
</dbReference>
<accession>A0ABY5DUS3</accession>
<dbReference type="PANTHER" id="PTHR43459">
    <property type="entry name" value="ENOYL-COA HYDRATASE"/>
    <property type="match status" value="1"/>
</dbReference>
<organism evidence="2 3">
    <name type="scientific">Paraconexibacter antarcticus</name>
    <dbReference type="NCBI Taxonomy" id="2949664"/>
    <lineage>
        <taxon>Bacteria</taxon>
        <taxon>Bacillati</taxon>
        <taxon>Actinomycetota</taxon>
        <taxon>Thermoleophilia</taxon>
        <taxon>Solirubrobacterales</taxon>
        <taxon>Paraconexibacteraceae</taxon>
        <taxon>Paraconexibacter</taxon>
    </lineage>
</organism>
<keyword evidence="3" id="KW-1185">Reference proteome</keyword>
<dbReference type="RefSeq" id="WP_254571931.1">
    <property type="nucleotide sequence ID" value="NZ_CP098502.1"/>
</dbReference>
<dbReference type="Proteomes" id="UP001056035">
    <property type="component" value="Chromosome"/>
</dbReference>
<dbReference type="Pfam" id="PF00378">
    <property type="entry name" value="ECH_1"/>
    <property type="match status" value="1"/>
</dbReference>
<dbReference type="InterPro" id="IPR029045">
    <property type="entry name" value="ClpP/crotonase-like_dom_sf"/>
</dbReference>
<gene>
    <name evidence="2" type="ORF">NBH00_03305</name>
</gene>
<name>A0ABY5DUS3_9ACTN</name>
<sequence length="252" mass="26180">MPSAYADIRVEQEGGVARLVLDAPARRNALTVEMAQAMVRACDDLDADPSVGAVVVCGAGEYFCAGGDRPTLAAVGEDPADPERYDGMGDIYRAFARVGELRAPTIAAIRGGAVGAGMNLAMATDVRIAARDAKLASGFIPIGLHPGGGHGVLLGRTGAREAAAALMLFGERVSGERFAELGMAWAAVDAADVEDVAMTLAARPGADPDLARRTAASMRMELGPPAMTWAAALQLERPEQMWSMRRKAQGGS</sequence>
<dbReference type="InterPro" id="IPR018376">
    <property type="entry name" value="Enoyl-CoA_hyd/isom_CS"/>
</dbReference>
<dbReference type="SUPFAM" id="SSF52096">
    <property type="entry name" value="ClpP/crotonase"/>
    <property type="match status" value="1"/>
</dbReference>